<gene>
    <name evidence="2" type="ORF">JF544_02425</name>
</gene>
<name>A0ABS3DRV9_9BACI</name>
<dbReference type="EMBL" id="JAEKJY010000001">
    <property type="protein sequence ID" value="MBN8234079.1"/>
    <property type="molecule type" value="Genomic_DNA"/>
</dbReference>
<evidence type="ECO:0000313" key="3">
    <source>
        <dbReference type="Proteomes" id="UP000663970"/>
    </source>
</evidence>
<dbReference type="RefSeq" id="WP_206932201.1">
    <property type="nucleotide sequence ID" value="NZ_JAEKJY010000001.1"/>
</dbReference>
<sequence>MFFAQLGVFLAVAGISALGAGLFGPYKSYFYVGMVALSLVGIAFVDRGPWNLPFMFGVIALSGILYTIKRLRVR</sequence>
<reference evidence="2 3" key="1">
    <citation type="submission" date="2020-12" db="EMBL/GenBank/DDBJ databases">
        <title>Oil enriched cultivation method for isolating marine PHA-producing bacteria.</title>
        <authorList>
            <person name="Zheng W."/>
            <person name="Yu S."/>
            <person name="Huang Y."/>
        </authorList>
    </citation>
    <scope>NUCLEOTIDE SEQUENCE [LARGE SCALE GENOMIC DNA]</scope>
    <source>
        <strain evidence="2 3">SY-2-6</strain>
    </source>
</reference>
<evidence type="ECO:0000256" key="1">
    <source>
        <dbReference type="SAM" id="Phobius"/>
    </source>
</evidence>
<evidence type="ECO:0000313" key="2">
    <source>
        <dbReference type="EMBL" id="MBN8234079.1"/>
    </source>
</evidence>
<keyword evidence="1" id="KW-0812">Transmembrane</keyword>
<keyword evidence="3" id="KW-1185">Reference proteome</keyword>
<feature type="transmembrane region" description="Helical" evidence="1">
    <location>
        <begin position="52"/>
        <end position="68"/>
    </location>
</feature>
<protein>
    <submittedName>
        <fullName evidence="2">Uncharacterized protein</fullName>
    </submittedName>
</protein>
<organism evidence="2 3">
    <name type="scientific">Halobacillus kuroshimensis</name>
    <dbReference type="NCBI Taxonomy" id="302481"/>
    <lineage>
        <taxon>Bacteria</taxon>
        <taxon>Bacillati</taxon>
        <taxon>Bacillota</taxon>
        <taxon>Bacilli</taxon>
        <taxon>Bacillales</taxon>
        <taxon>Bacillaceae</taxon>
        <taxon>Halobacillus</taxon>
    </lineage>
</organism>
<accession>A0ABS3DRV9</accession>
<dbReference type="Proteomes" id="UP000663970">
    <property type="component" value="Unassembled WGS sequence"/>
</dbReference>
<keyword evidence="1" id="KW-1133">Transmembrane helix</keyword>
<keyword evidence="1" id="KW-0472">Membrane</keyword>
<proteinExistence type="predicted"/>
<feature type="transmembrane region" description="Helical" evidence="1">
    <location>
        <begin position="29"/>
        <end position="45"/>
    </location>
</feature>
<comment type="caution">
    <text evidence="2">The sequence shown here is derived from an EMBL/GenBank/DDBJ whole genome shotgun (WGS) entry which is preliminary data.</text>
</comment>